<dbReference type="RefSeq" id="XP_016660726.1">
    <property type="nucleotide sequence ID" value="XM_016805237.2"/>
</dbReference>
<evidence type="ECO:0000256" key="12">
    <source>
        <dbReference type="SAM" id="Phobius"/>
    </source>
</evidence>
<keyword evidence="14" id="KW-1185">Reference proteome</keyword>
<dbReference type="GO" id="GO:0004768">
    <property type="term" value="F:stearoyl-CoA 9-desaturase activity"/>
    <property type="evidence" value="ECO:0007669"/>
    <property type="project" value="TreeGrafter"/>
</dbReference>
<evidence type="ECO:0000256" key="6">
    <source>
        <dbReference type="ARBA" id="ARBA00022989"/>
    </source>
</evidence>
<dbReference type="PANTHER" id="PTHR11351">
    <property type="entry name" value="ACYL-COA DESATURASE"/>
    <property type="match status" value="1"/>
</dbReference>
<evidence type="ECO:0000256" key="7">
    <source>
        <dbReference type="ARBA" id="ARBA00023002"/>
    </source>
</evidence>
<evidence type="ECO:0000256" key="11">
    <source>
        <dbReference type="RuleBase" id="RU000581"/>
    </source>
</evidence>
<evidence type="ECO:0000256" key="3">
    <source>
        <dbReference type="ARBA" id="ARBA00022516"/>
    </source>
</evidence>
<dbReference type="GO" id="GO:0005789">
    <property type="term" value="C:endoplasmic reticulum membrane"/>
    <property type="evidence" value="ECO:0007669"/>
    <property type="project" value="TreeGrafter"/>
</dbReference>
<dbReference type="PANTHER" id="PTHR11351:SF31">
    <property type="entry name" value="DESATURASE 1, ISOFORM A-RELATED"/>
    <property type="match status" value="1"/>
</dbReference>
<keyword evidence="3 11" id="KW-0444">Lipid biosynthesis</keyword>
<proteinExistence type="inferred from homology"/>
<reference evidence="13" key="2">
    <citation type="submission" date="2022-06" db="UniProtKB">
        <authorList>
            <consortium name="EnsemblMetazoa"/>
        </authorList>
    </citation>
    <scope>IDENTIFICATION</scope>
</reference>
<evidence type="ECO:0000256" key="4">
    <source>
        <dbReference type="ARBA" id="ARBA00022692"/>
    </source>
</evidence>
<accession>A0A8R2D4A3</accession>
<keyword evidence="9 12" id="KW-0472">Membrane</keyword>
<dbReference type="OrthoDB" id="10260134at2759"/>
<evidence type="ECO:0000313" key="14">
    <source>
        <dbReference type="Proteomes" id="UP000007819"/>
    </source>
</evidence>
<dbReference type="AlphaFoldDB" id="A0A8R2D4A3"/>
<feature type="transmembrane region" description="Helical" evidence="12">
    <location>
        <begin position="28"/>
        <end position="51"/>
    </location>
</feature>
<dbReference type="GeneID" id="100163281"/>
<reference evidence="14" key="1">
    <citation type="submission" date="2010-06" db="EMBL/GenBank/DDBJ databases">
        <authorList>
            <person name="Jiang H."/>
            <person name="Abraham K."/>
            <person name="Ali S."/>
            <person name="Alsbrooks S.L."/>
            <person name="Anim B.N."/>
            <person name="Anosike U.S."/>
            <person name="Attaway T."/>
            <person name="Bandaranaike D.P."/>
            <person name="Battles P.K."/>
            <person name="Bell S.N."/>
            <person name="Bell A.V."/>
            <person name="Beltran B."/>
            <person name="Bickham C."/>
            <person name="Bustamante Y."/>
            <person name="Caleb T."/>
            <person name="Canada A."/>
            <person name="Cardenas V."/>
            <person name="Carter K."/>
            <person name="Chacko J."/>
            <person name="Chandrabose M.N."/>
            <person name="Chavez D."/>
            <person name="Chavez A."/>
            <person name="Chen L."/>
            <person name="Chu H.-S."/>
            <person name="Claassen K.J."/>
            <person name="Cockrell R."/>
            <person name="Collins M."/>
            <person name="Cooper J.A."/>
            <person name="Cree A."/>
            <person name="Curry S.M."/>
            <person name="Da Y."/>
            <person name="Dao M.D."/>
            <person name="Das B."/>
            <person name="Davila M.-L."/>
            <person name="Davy-Carroll L."/>
            <person name="Denson S."/>
            <person name="Dinh H."/>
            <person name="Ebong V.E."/>
            <person name="Edwards J.R."/>
            <person name="Egan A."/>
            <person name="El-Daye J."/>
            <person name="Escobedo L."/>
            <person name="Fernandez S."/>
            <person name="Fernando P.R."/>
            <person name="Flagg N."/>
            <person name="Forbes L.D."/>
            <person name="Fowler R.G."/>
            <person name="Fu Q."/>
            <person name="Gabisi R.A."/>
            <person name="Ganer J."/>
            <person name="Garbino Pronczuk A."/>
            <person name="Garcia R.M."/>
            <person name="Garner T."/>
            <person name="Garrett T.E."/>
            <person name="Gonzalez D.A."/>
            <person name="Hamid H."/>
            <person name="Hawkins E.S."/>
            <person name="Hirani K."/>
            <person name="Hogues M.E."/>
            <person name="Hollins B."/>
            <person name="Hsiao C.-H."/>
            <person name="Jabil R."/>
            <person name="James M.L."/>
            <person name="Jhangiani S.N."/>
            <person name="Johnson B."/>
            <person name="Johnson Q."/>
            <person name="Joshi V."/>
            <person name="Kalu J.B."/>
            <person name="Kam C."/>
            <person name="Kashfia A."/>
            <person name="Keebler J."/>
            <person name="Kisamo H."/>
            <person name="Kovar C.L."/>
            <person name="Lago L.A."/>
            <person name="Lai C.-Y."/>
            <person name="Laidlaw J."/>
            <person name="Lara F."/>
            <person name="Le T.-K."/>
            <person name="Lee S.L."/>
            <person name="Legall F.H."/>
            <person name="Lemon S.J."/>
            <person name="Lewis L.R."/>
            <person name="Li B."/>
            <person name="Liu Y."/>
            <person name="Liu Y.-S."/>
            <person name="Lopez J."/>
            <person name="Lozado R.J."/>
            <person name="Lu J."/>
            <person name="Madu R.C."/>
            <person name="Maheshwari M."/>
            <person name="Maheshwari R."/>
            <person name="Malloy K."/>
            <person name="Martinez E."/>
            <person name="Mathew T."/>
            <person name="Mercado I.C."/>
            <person name="Mercado C."/>
            <person name="Meyer B."/>
            <person name="Montgomery K."/>
            <person name="Morgan M.B."/>
            <person name="Munidasa M."/>
            <person name="Nazareth L.V."/>
            <person name="Nelson J."/>
            <person name="Ng B.M."/>
            <person name="Nguyen N.B."/>
            <person name="Nguyen P.Q."/>
            <person name="Nguyen T."/>
            <person name="Obregon M."/>
            <person name="Okwuonu G.O."/>
            <person name="Onwere C.G."/>
            <person name="Orozco G."/>
            <person name="Parra A."/>
            <person name="Patel S."/>
            <person name="Patil S."/>
            <person name="Perez A."/>
            <person name="Perez Y."/>
            <person name="Pham C."/>
            <person name="Primus E.L."/>
            <person name="Pu L.-L."/>
            <person name="Puazo M."/>
            <person name="Qin X."/>
            <person name="Quiroz J.B."/>
            <person name="Reese J."/>
            <person name="Richards S."/>
            <person name="Rives C.M."/>
            <person name="Robberts R."/>
            <person name="Ruiz S.J."/>
            <person name="Ruiz M.J."/>
            <person name="Santibanez J."/>
            <person name="Schneider B.W."/>
            <person name="Sisson I."/>
            <person name="Smith M."/>
            <person name="Sodergren E."/>
            <person name="Song X.-Z."/>
            <person name="Song B.B."/>
            <person name="Summersgill H."/>
            <person name="Thelus R."/>
            <person name="Thornton R.D."/>
            <person name="Trejos Z.Y."/>
            <person name="Usmani K."/>
            <person name="Vattathil S."/>
            <person name="Villasana D."/>
            <person name="Walker D.L."/>
            <person name="Wang S."/>
            <person name="Wang K."/>
            <person name="White C.S."/>
            <person name="Williams A.C."/>
            <person name="Williamson J."/>
            <person name="Wilson K."/>
            <person name="Woghiren I.O."/>
            <person name="Woodworth J.R."/>
            <person name="Worley K.C."/>
            <person name="Wright R.A."/>
            <person name="Wu W."/>
            <person name="Young L."/>
            <person name="Zhang L."/>
            <person name="Zhang J."/>
            <person name="Zhu Y."/>
            <person name="Muzny D.M."/>
            <person name="Weinstock G."/>
            <person name="Gibbs R.A."/>
        </authorList>
    </citation>
    <scope>NUCLEOTIDE SEQUENCE [LARGE SCALE GENOMIC DNA]</scope>
    <source>
        <strain evidence="14">LSR1</strain>
    </source>
</reference>
<comment type="similarity">
    <text evidence="2 11">Belongs to the fatty acid desaturase type 1 family.</text>
</comment>
<dbReference type="GO" id="GO:0005506">
    <property type="term" value="F:iron ion binding"/>
    <property type="evidence" value="ECO:0007669"/>
    <property type="project" value="TreeGrafter"/>
</dbReference>
<keyword evidence="6 12" id="KW-1133">Transmembrane helix</keyword>
<comment type="cofactor">
    <cofactor evidence="11">
        <name>Fe(2+)</name>
        <dbReference type="ChEBI" id="CHEBI:29033"/>
    </cofactor>
</comment>
<keyword evidence="4 11" id="KW-0812">Transmembrane</keyword>
<evidence type="ECO:0000256" key="10">
    <source>
        <dbReference type="ARBA" id="ARBA00023160"/>
    </source>
</evidence>
<keyword evidence="8" id="KW-0443">Lipid metabolism</keyword>
<evidence type="ECO:0000256" key="9">
    <source>
        <dbReference type="ARBA" id="ARBA00023136"/>
    </source>
</evidence>
<evidence type="ECO:0000256" key="2">
    <source>
        <dbReference type="ARBA" id="ARBA00009295"/>
    </source>
</evidence>
<keyword evidence="10 11" id="KW-0275">Fatty acid biosynthesis</keyword>
<comment type="subcellular location">
    <subcellularLocation>
        <location evidence="1">Membrane</location>
        <topology evidence="1">Multi-pass membrane protein</topology>
    </subcellularLocation>
</comment>
<keyword evidence="7 11" id="KW-0560">Oxidoreductase</keyword>
<keyword evidence="5" id="KW-0276">Fatty acid metabolism</keyword>
<evidence type="ECO:0000256" key="1">
    <source>
        <dbReference type="ARBA" id="ARBA00004141"/>
    </source>
</evidence>
<dbReference type="PRINTS" id="PR00075">
    <property type="entry name" value="FACDDSATRASE"/>
</dbReference>
<feature type="transmembrane region" description="Helical" evidence="12">
    <location>
        <begin position="58"/>
        <end position="78"/>
    </location>
</feature>
<evidence type="ECO:0000256" key="5">
    <source>
        <dbReference type="ARBA" id="ARBA00022832"/>
    </source>
</evidence>
<feature type="transmembrane region" description="Helical" evidence="12">
    <location>
        <begin position="90"/>
        <end position="109"/>
    </location>
</feature>
<sequence length="285" mass="32606">MDDSAEISVCDGTLPDARPIEKQPHQPIVWRNVILCSLVHLGALYGVYLAFTSAKITTTVFAICLYQITAIGITAGSHRLWSHRAYKAKWQLRVIIIILNTIAFQNSVYEWARDHRLHHKYTDTNADPHNSNRGMFFSHVGWLLCRKHPDVIEKGRTIDTSDLLADPIVAFQKKSINAAENLAATIMSAGEGWHNYHHVFPWDYRSAELGNYKFNFTTTFIDLFTKVGWAYDLKTTSPEFVYRRALRTGLIESQDDSVPLPWGWNDRDLPQSDRMEATIVNRKQG</sequence>
<evidence type="ECO:0000313" key="13">
    <source>
        <dbReference type="EnsemblMetazoa" id="XP_016660726.1"/>
    </source>
</evidence>
<dbReference type="CDD" id="cd03505">
    <property type="entry name" value="Delta9-FADS-like"/>
    <property type="match status" value="1"/>
</dbReference>
<evidence type="ECO:0000256" key="8">
    <source>
        <dbReference type="ARBA" id="ARBA00023098"/>
    </source>
</evidence>
<name>A0A8R2D4A3_ACYPI</name>
<dbReference type="InterPro" id="IPR015876">
    <property type="entry name" value="Acyl-CoA_DS"/>
</dbReference>
<organism evidence="13 14">
    <name type="scientific">Acyrthosiphon pisum</name>
    <name type="common">Pea aphid</name>
    <dbReference type="NCBI Taxonomy" id="7029"/>
    <lineage>
        <taxon>Eukaryota</taxon>
        <taxon>Metazoa</taxon>
        <taxon>Ecdysozoa</taxon>
        <taxon>Arthropoda</taxon>
        <taxon>Hexapoda</taxon>
        <taxon>Insecta</taxon>
        <taxon>Pterygota</taxon>
        <taxon>Neoptera</taxon>
        <taxon>Paraneoptera</taxon>
        <taxon>Hemiptera</taxon>
        <taxon>Sternorrhyncha</taxon>
        <taxon>Aphidomorpha</taxon>
        <taxon>Aphidoidea</taxon>
        <taxon>Aphididae</taxon>
        <taxon>Macrosiphini</taxon>
        <taxon>Acyrthosiphon</taxon>
    </lineage>
</organism>
<dbReference type="GO" id="GO:0006636">
    <property type="term" value="P:unsaturated fatty acid biosynthetic process"/>
    <property type="evidence" value="ECO:0007669"/>
    <property type="project" value="TreeGrafter"/>
</dbReference>
<dbReference type="Proteomes" id="UP000007819">
    <property type="component" value="Chromosome A2"/>
</dbReference>
<dbReference type="EnsemblMetazoa" id="XM_016805237.2">
    <property type="protein sequence ID" value="XP_016660726.1"/>
    <property type="gene ID" value="LOC100163281"/>
</dbReference>
<comment type="domain">
    <text evidence="11">The histidine box domains are involved in binding the catalytic metal ions.</text>
</comment>
<protein>
    <submittedName>
        <fullName evidence="13">Uncharacterized protein</fullName>
    </submittedName>
</protein>